<gene>
    <name evidence="3" type="ORF">FHR36_007480</name>
</gene>
<dbReference type="InterPro" id="IPR029057">
    <property type="entry name" value="PRTase-like"/>
</dbReference>
<feature type="domain" description="Phosphoribosyltransferase" evidence="2">
    <location>
        <begin position="177"/>
        <end position="223"/>
    </location>
</feature>
<evidence type="ECO:0000256" key="1">
    <source>
        <dbReference type="ARBA" id="ARBA00008007"/>
    </source>
</evidence>
<protein>
    <submittedName>
        <fullName evidence="3">Amidophosphoribosyltransferase</fullName>
    </submittedName>
</protein>
<dbReference type="RefSeq" id="WP_253804598.1">
    <property type="nucleotide sequence ID" value="NZ_BAAAUB010000114.1"/>
</dbReference>
<dbReference type="SUPFAM" id="SSF53271">
    <property type="entry name" value="PRTase-like"/>
    <property type="match status" value="1"/>
</dbReference>
<sequence length="226" mass="24199">MLTGAPEICAACAGATLPPVARAHCPVCSQALAAVGAVCGNRICGWPPEQRYFTRVDAVAMYDGAMKQTLPRLKYDGRTGWALIYGRLVVGWLDNHAAEVADIDVIIGNPTAPDRRPQHVEAIMRAARDANRTGRWPIADPDKPLLVKTAATGTSAASGAFWQSKWTAAQAHAAALEVRSPVTGLTVLLVDDVFTTGAQMVTVSRLLREHGAREVRGLVLARAPWR</sequence>
<dbReference type="InterPro" id="IPR000836">
    <property type="entry name" value="PRTase_dom"/>
</dbReference>
<evidence type="ECO:0000259" key="2">
    <source>
        <dbReference type="Pfam" id="PF00156"/>
    </source>
</evidence>
<comment type="similarity">
    <text evidence="1">Belongs to the ComF/GntX family.</text>
</comment>
<dbReference type="Proteomes" id="UP001206483">
    <property type="component" value="Unassembled WGS sequence"/>
</dbReference>
<dbReference type="InterPro" id="IPR051910">
    <property type="entry name" value="ComF/GntX_DNA_util-trans"/>
</dbReference>
<reference evidence="3 4" key="1">
    <citation type="submission" date="2022-06" db="EMBL/GenBank/DDBJ databases">
        <title>Sequencing the genomes of 1000 actinobacteria strains.</title>
        <authorList>
            <person name="Klenk H.-P."/>
        </authorList>
    </citation>
    <scope>NUCLEOTIDE SEQUENCE [LARGE SCALE GENOMIC DNA]</scope>
    <source>
        <strain evidence="3 4">DSM 41656</strain>
    </source>
</reference>
<evidence type="ECO:0000313" key="4">
    <source>
        <dbReference type="Proteomes" id="UP001206483"/>
    </source>
</evidence>
<keyword evidence="4" id="KW-1185">Reference proteome</keyword>
<dbReference type="PANTHER" id="PTHR47505">
    <property type="entry name" value="DNA UTILIZATION PROTEIN YHGH"/>
    <property type="match status" value="1"/>
</dbReference>
<dbReference type="PANTHER" id="PTHR47505:SF1">
    <property type="entry name" value="DNA UTILIZATION PROTEIN YHGH"/>
    <property type="match status" value="1"/>
</dbReference>
<dbReference type="Gene3D" id="3.40.50.2020">
    <property type="match status" value="1"/>
</dbReference>
<dbReference type="EMBL" id="JAMZDX010000008">
    <property type="protein sequence ID" value="MCP2314281.1"/>
    <property type="molecule type" value="Genomic_DNA"/>
</dbReference>
<organism evidence="3 4">
    <name type="scientific">Kitasatospora paracochleata</name>
    <dbReference type="NCBI Taxonomy" id="58354"/>
    <lineage>
        <taxon>Bacteria</taxon>
        <taxon>Bacillati</taxon>
        <taxon>Actinomycetota</taxon>
        <taxon>Actinomycetes</taxon>
        <taxon>Kitasatosporales</taxon>
        <taxon>Streptomycetaceae</taxon>
        <taxon>Kitasatospora</taxon>
    </lineage>
</organism>
<proteinExistence type="inferred from homology"/>
<name>A0ABT1JB40_9ACTN</name>
<dbReference type="CDD" id="cd06223">
    <property type="entry name" value="PRTases_typeI"/>
    <property type="match status" value="1"/>
</dbReference>
<accession>A0ABT1JB40</accession>
<comment type="caution">
    <text evidence="3">The sequence shown here is derived from an EMBL/GenBank/DDBJ whole genome shotgun (WGS) entry which is preliminary data.</text>
</comment>
<dbReference type="Pfam" id="PF00156">
    <property type="entry name" value="Pribosyltran"/>
    <property type="match status" value="1"/>
</dbReference>
<evidence type="ECO:0000313" key="3">
    <source>
        <dbReference type="EMBL" id="MCP2314281.1"/>
    </source>
</evidence>